<dbReference type="InterPro" id="IPR023365">
    <property type="entry name" value="Sortase_dom-sf"/>
</dbReference>
<comment type="caution">
    <text evidence="5">The sequence shown here is derived from an EMBL/GenBank/DDBJ whole genome shotgun (WGS) entry which is preliminary data.</text>
</comment>
<feature type="region of interest" description="Disordered" evidence="3">
    <location>
        <begin position="1"/>
        <end position="59"/>
    </location>
</feature>
<keyword evidence="4" id="KW-0472">Membrane</keyword>
<dbReference type="Proteomes" id="UP000824133">
    <property type="component" value="Unassembled WGS sequence"/>
</dbReference>
<feature type="active site" description="Acyl-thioester intermediate" evidence="2">
    <location>
        <position position="327"/>
    </location>
</feature>
<dbReference type="InterPro" id="IPR005754">
    <property type="entry name" value="Sortase"/>
</dbReference>
<gene>
    <name evidence="5" type="ORF">IAA42_02695</name>
</gene>
<keyword evidence="4" id="KW-0812">Transmembrane</keyword>
<evidence type="ECO:0000256" key="1">
    <source>
        <dbReference type="ARBA" id="ARBA00022801"/>
    </source>
</evidence>
<accession>A0A9D1ZA66</accession>
<evidence type="ECO:0000256" key="2">
    <source>
        <dbReference type="PIRSR" id="PIRSR605754-1"/>
    </source>
</evidence>
<feature type="transmembrane region" description="Helical" evidence="4">
    <location>
        <begin position="102"/>
        <end position="127"/>
    </location>
</feature>
<dbReference type="EMBL" id="DXCP01000017">
    <property type="protein sequence ID" value="HIY79327.1"/>
    <property type="molecule type" value="Genomic_DNA"/>
</dbReference>
<organism evidence="5 6">
    <name type="scientific">Candidatus Olsenella excrementavium</name>
    <dbReference type="NCBI Taxonomy" id="2838709"/>
    <lineage>
        <taxon>Bacteria</taxon>
        <taxon>Bacillati</taxon>
        <taxon>Actinomycetota</taxon>
        <taxon>Coriobacteriia</taxon>
        <taxon>Coriobacteriales</taxon>
        <taxon>Atopobiaceae</taxon>
        <taxon>Olsenella</taxon>
    </lineage>
</organism>
<dbReference type="Pfam" id="PF04203">
    <property type="entry name" value="Sortase"/>
    <property type="match status" value="1"/>
</dbReference>
<dbReference type="AlphaFoldDB" id="A0A9D1ZA66"/>
<feature type="active site" description="Proton donor/acceptor" evidence="2">
    <location>
        <position position="230"/>
    </location>
</feature>
<keyword evidence="1" id="KW-0378">Hydrolase</keyword>
<evidence type="ECO:0000313" key="6">
    <source>
        <dbReference type="Proteomes" id="UP000824133"/>
    </source>
</evidence>
<keyword evidence="4" id="KW-1133">Transmembrane helix</keyword>
<evidence type="ECO:0000313" key="5">
    <source>
        <dbReference type="EMBL" id="HIY79327.1"/>
    </source>
</evidence>
<name>A0A9D1ZA66_9ACTN</name>
<dbReference type="GO" id="GO:0016787">
    <property type="term" value="F:hydrolase activity"/>
    <property type="evidence" value="ECO:0007669"/>
    <property type="project" value="UniProtKB-KW"/>
</dbReference>
<evidence type="ECO:0000256" key="3">
    <source>
        <dbReference type="SAM" id="MobiDB-lite"/>
    </source>
</evidence>
<evidence type="ECO:0000256" key="4">
    <source>
        <dbReference type="SAM" id="Phobius"/>
    </source>
</evidence>
<feature type="region of interest" description="Disordered" evidence="3">
    <location>
        <begin position="76"/>
        <end position="97"/>
    </location>
</feature>
<dbReference type="InterPro" id="IPR009835">
    <property type="entry name" value="SrtB"/>
</dbReference>
<sequence length="349" mass="38043">MASHFKQPGDTGGRDSRGHRGATPRRSAGGQGAHLKVRRGGDESYHAPEGNPYAASTPHSADAHYIPVVSGAPVEGRRRSHFAETDPYDLSGRRSRDPKKRVGRIVSVILFVVGVGLIATAAGMWLYNQWNYHQQDVLNEKLATYADVSDNGTTPPQVDWEALKAINDEVVGWVQIPGTVVSYPVYQAADNEKYLTTGADGSSVIGGQIFMDCENTAPGMVDGQTIIYGHHLRNGAMFKAVSDMTNQEMFDSVSTVWYVTEEATYELEPLLIYQTDASDTNARQFTFGSDEELRAYLTELLGRAAAQSPDAEALISQASHVLTLCTCNYDYSDNGRTLLVCVPKVTDGE</sequence>
<dbReference type="SUPFAM" id="SSF63817">
    <property type="entry name" value="Sortase"/>
    <property type="match status" value="1"/>
</dbReference>
<dbReference type="CDD" id="cd05826">
    <property type="entry name" value="Sortase_B"/>
    <property type="match status" value="1"/>
</dbReference>
<proteinExistence type="predicted"/>
<protein>
    <submittedName>
        <fullName evidence="5">Class B sortase</fullName>
    </submittedName>
</protein>
<reference evidence="5" key="2">
    <citation type="submission" date="2021-04" db="EMBL/GenBank/DDBJ databases">
        <authorList>
            <person name="Gilroy R."/>
        </authorList>
    </citation>
    <scope>NUCLEOTIDE SEQUENCE</scope>
    <source>
        <strain evidence="5">ChiHjej10B9-743</strain>
    </source>
</reference>
<reference evidence="5" key="1">
    <citation type="journal article" date="2021" name="PeerJ">
        <title>Extensive microbial diversity within the chicken gut microbiome revealed by metagenomics and culture.</title>
        <authorList>
            <person name="Gilroy R."/>
            <person name="Ravi A."/>
            <person name="Getino M."/>
            <person name="Pursley I."/>
            <person name="Horton D.L."/>
            <person name="Alikhan N.F."/>
            <person name="Baker D."/>
            <person name="Gharbi K."/>
            <person name="Hall N."/>
            <person name="Watson M."/>
            <person name="Adriaenssens E.M."/>
            <person name="Foster-Nyarko E."/>
            <person name="Jarju S."/>
            <person name="Secka A."/>
            <person name="Antonio M."/>
            <person name="Oren A."/>
            <person name="Chaudhuri R.R."/>
            <person name="La Ragione R."/>
            <person name="Hildebrand F."/>
            <person name="Pallen M.J."/>
        </authorList>
    </citation>
    <scope>NUCLEOTIDE SEQUENCE</scope>
    <source>
        <strain evidence="5">ChiHjej10B9-743</strain>
    </source>
</reference>
<dbReference type="Gene3D" id="2.40.260.10">
    <property type="entry name" value="Sortase"/>
    <property type="match status" value="1"/>
</dbReference>